<keyword evidence="4" id="KW-1185">Reference proteome</keyword>
<name>A0A7W9P937_9NOCA</name>
<evidence type="ECO:0000313" key="3">
    <source>
        <dbReference type="EMBL" id="MBB5911751.1"/>
    </source>
</evidence>
<dbReference type="Proteomes" id="UP000540412">
    <property type="component" value="Unassembled WGS sequence"/>
</dbReference>
<accession>A0A7W9P937</accession>
<dbReference type="EMBL" id="JACHIT010000001">
    <property type="protein sequence ID" value="MBB5911751.1"/>
    <property type="molecule type" value="Genomic_DNA"/>
</dbReference>
<keyword evidence="2" id="KW-1133">Transmembrane helix</keyword>
<keyword evidence="2" id="KW-0812">Transmembrane</keyword>
<dbReference type="Gene3D" id="1.20.90.10">
    <property type="entry name" value="Phospholipase A2 domain"/>
    <property type="match status" value="1"/>
</dbReference>
<comment type="caution">
    <text evidence="3">The sequence shown here is derived from an EMBL/GenBank/DDBJ whole genome shotgun (WGS) entry which is preliminary data.</text>
</comment>
<reference evidence="3 4" key="1">
    <citation type="submission" date="2020-08" db="EMBL/GenBank/DDBJ databases">
        <title>Sequencing the genomes of 1000 actinobacteria strains.</title>
        <authorList>
            <person name="Klenk H.-P."/>
        </authorList>
    </citation>
    <scope>NUCLEOTIDE SEQUENCE [LARGE SCALE GENOMIC DNA]</scope>
    <source>
        <strain evidence="3 4">DSM 43582</strain>
    </source>
</reference>
<dbReference type="InterPro" id="IPR036444">
    <property type="entry name" value="PLipase_A2_dom_sf"/>
</dbReference>
<evidence type="ECO:0000313" key="4">
    <source>
        <dbReference type="Proteomes" id="UP000540412"/>
    </source>
</evidence>
<evidence type="ECO:0000256" key="2">
    <source>
        <dbReference type="SAM" id="Phobius"/>
    </source>
</evidence>
<proteinExistence type="predicted"/>
<feature type="compositionally biased region" description="Basic and acidic residues" evidence="1">
    <location>
        <begin position="1"/>
        <end position="11"/>
    </location>
</feature>
<organism evidence="3 4">
    <name type="scientific">Nocardia transvalensis</name>
    <dbReference type="NCBI Taxonomy" id="37333"/>
    <lineage>
        <taxon>Bacteria</taxon>
        <taxon>Bacillati</taxon>
        <taxon>Actinomycetota</taxon>
        <taxon>Actinomycetes</taxon>
        <taxon>Mycobacteriales</taxon>
        <taxon>Nocardiaceae</taxon>
        <taxon>Nocardia</taxon>
    </lineage>
</organism>
<protein>
    <recommendedName>
        <fullName evidence="5">Phospholipase A2-like protein</fullName>
    </recommendedName>
</protein>
<feature type="region of interest" description="Disordered" evidence="1">
    <location>
        <begin position="1"/>
        <end position="44"/>
    </location>
</feature>
<dbReference type="SUPFAM" id="SSF48619">
    <property type="entry name" value="Phospholipase A2, PLA2"/>
    <property type="match status" value="1"/>
</dbReference>
<dbReference type="AlphaFoldDB" id="A0A7W9P937"/>
<evidence type="ECO:0000256" key="1">
    <source>
        <dbReference type="SAM" id="MobiDB-lite"/>
    </source>
</evidence>
<dbReference type="RefSeq" id="WP_184782095.1">
    <property type="nucleotide sequence ID" value="NZ_JACHIT010000001.1"/>
</dbReference>
<dbReference type="GO" id="GO:0006644">
    <property type="term" value="P:phospholipid metabolic process"/>
    <property type="evidence" value="ECO:0007669"/>
    <property type="project" value="InterPro"/>
</dbReference>
<dbReference type="GO" id="GO:0004623">
    <property type="term" value="F:phospholipase A2 activity"/>
    <property type="evidence" value="ECO:0007669"/>
    <property type="project" value="InterPro"/>
</dbReference>
<feature type="transmembrane region" description="Helical" evidence="2">
    <location>
        <begin position="236"/>
        <end position="254"/>
    </location>
</feature>
<sequence>MSDATQDHPSRAESIAGSSVARGADAPSEGIGAGRKPVSGPDGRSGRLRLAGAAAVMAMVAGSTVAFAPAAAAVISHPDTESAAARTAVAELTGDHPWEAAIPDDFQSRQGYRPVVADGLLVDPRGGCSSPIPLPLDFDNACKAHDLGYDMLRYAEREHRPLGPWARQAVDAALEQRMYAACSAHTEPLVRTRCEVLAGVATTAVDLNSRRQNYATPVPEYVFGTELSGTALGRQVAAPAAGGVVALIALLLGIRRVRRRGFAGAMFLRREPRIAY</sequence>
<gene>
    <name evidence="3" type="ORF">BJY24_000618</name>
</gene>
<dbReference type="GO" id="GO:0050482">
    <property type="term" value="P:arachidonate secretion"/>
    <property type="evidence" value="ECO:0007669"/>
    <property type="project" value="InterPro"/>
</dbReference>
<evidence type="ECO:0008006" key="5">
    <source>
        <dbReference type="Google" id="ProtNLM"/>
    </source>
</evidence>
<keyword evidence="2" id="KW-0472">Membrane</keyword>